<reference evidence="7 8" key="1">
    <citation type="submission" date="2020-03" db="EMBL/GenBank/DDBJ databases">
        <title>Two novel Motilibacter sp.</title>
        <authorList>
            <person name="Liu S."/>
        </authorList>
    </citation>
    <scope>NUCLEOTIDE SEQUENCE [LARGE SCALE GENOMIC DNA]</scope>
    <source>
        <strain evidence="7 8">E257</strain>
    </source>
</reference>
<dbReference type="PANTHER" id="PTHR11113:SF14">
    <property type="entry name" value="N-ACETYLGLUCOSAMINE-6-PHOSPHATE DEACETYLASE"/>
    <property type="match status" value="1"/>
</dbReference>
<evidence type="ECO:0000256" key="2">
    <source>
        <dbReference type="ARBA" id="ARBA00022723"/>
    </source>
</evidence>
<dbReference type="PIRSF" id="PIRSF038994">
    <property type="entry name" value="NagA"/>
    <property type="match status" value="1"/>
</dbReference>
<keyword evidence="3 5" id="KW-0378">Hydrolase</keyword>
<dbReference type="Proteomes" id="UP000800981">
    <property type="component" value="Unassembled WGS sequence"/>
</dbReference>
<feature type="domain" description="Amidohydrolase-related" evidence="6">
    <location>
        <begin position="46"/>
        <end position="369"/>
    </location>
</feature>
<protein>
    <submittedName>
        <fullName evidence="7">Amidohydrolase family protein</fullName>
    </submittedName>
</protein>
<gene>
    <name evidence="7" type="ORF">G9H71_07825</name>
</gene>
<name>A0ABX0GSE5_9ACTN</name>
<evidence type="ECO:0000259" key="6">
    <source>
        <dbReference type="Pfam" id="PF01979"/>
    </source>
</evidence>
<dbReference type="InterPro" id="IPR003764">
    <property type="entry name" value="GlcNAc_6-P_deAcase"/>
</dbReference>
<dbReference type="Gene3D" id="2.30.40.10">
    <property type="entry name" value="Urease, subunit C, domain 1"/>
    <property type="match status" value="1"/>
</dbReference>
<evidence type="ECO:0000256" key="1">
    <source>
        <dbReference type="ARBA" id="ARBA00010716"/>
    </source>
</evidence>
<sequence>MLLTADRVVTASQDLRPAWLRVTDGRVEALGQGETPVRADEHVAGVVVPGFVDVHCHGAVGADFAGADEAGVRAAAAFHWRAGTTSVVASVATAPLDLMERQVARLGGLVADRVVAAVHVEGRFLSPLRKGAHDERLLVPPDRADLDRLLAAGPVAMVTLAPELPGGLDAVRRLHDAGVVAALGHSDADAATATAAVDAGARSVTHLFNGMVPFSHRAPALPGVALTDDRLTLELVVDGQHLDPLAVTMALRAAGDRAVLVSDAMSATGQPDGRYDLAGNEVEVVDGVPRVVSTGSLAGSTTPVAGGLRRLVLDHGLGLQQALAAVTSRPAALLGLEGVGDLGLGTHADLVVLDPHELTVLRVMRGGEWL</sequence>
<accession>A0ABX0GSE5</accession>
<proteinExistence type="inferred from homology"/>
<dbReference type="SUPFAM" id="SSF51338">
    <property type="entry name" value="Composite domain of metallo-dependent hydrolases"/>
    <property type="match status" value="1"/>
</dbReference>
<dbReference type="SUPFAM" id="SSF51556">
    <property type="entry name" value="Metallo-dependent hydrolases"/>
    <property type="match status" value="1"/>
</dbReference>
<organism evidence="7 8">
    <name type="scientific">Motilibacter deserti</name>
    <dbReference type="NCBI Taxonomy" id="2714956"/>
    <lineage>
        <taxon>Bacteria</taxon>
        <taxon>Bacillati</taxon>
        <taxon>Actinomycetota</taxon>
        <taxon>Actinomycetes</taxon>
        <taxon>Motilibacterales</taxon>
        <taxon>Motilibacteraceae</taxon>
        <taxon>Motilibacter</taxon>
    </lineage>
</organism>
<comment type="caution">
    <text evidence="7">The sequence shown here is derived from an EMBL/GenBank/DDBJ whole genome shotgun (WGS) entry which is preliminary data.</text>
</comment>
<keyword evidence="2" id="KW-0479">Metal-binding</keyword>
<dbReference type="EMBL" id="JAANNP010000002">
    <property type="protein sequence ID" value="NHC13687.1"/>
    <property type="molecule type" value="Genomic_DNA"/>
</dbReference>
<dbReference type="InterPro" id="IPR006680">
    <property type="entry name" value="Amidohydro-rel"/>
</dbReference>
<dbReference type="Pfam" id="PF01979">
    <property type="entry name" value="Amidohydro_1"/>
    <property type="match status" value="1"/>
</dbReference>
<dbReference type="Gene3D" id="3.20.20.140">
    <property type="entry name" value="Metal-dependent hydrolases"/>
    <property type="match status" value="1"/>
</dbReference>
<dbReference type="InterPro" id="IPR032466">
    <property type="entry name" value="Metal_Hydrolase"/>
</dbReference>
<evidence type="ECO:0000256" key="4">
    <source>
        <dbReference type="ARBA" id="ARBA00023277"/>
    </source>
</evidence>
<evidence type="ECO:0000313" key="7">
    <source>
        <dbReference type="EMBL" id="NHC13687.1"/>
    </source>
</evidence>
<dbReference type="InterPro" id="IPR011059">
    <property type="entry name" value="Metal-dep_hydrolase_composite"/>
</dbReference>
<comment type="similarity">
    <text evidence="1 5">Belongs to the metallo-dependent hydrolases superfamily. NagA family.</text>
</comment>
<evidence type="ECO:0000256" key="5">
    <source>
        <dbReference type="PIRNR" id="PIRNR038994"/>
    </source>
</evidence>
<dbReference type="RefSeq" id="WP_166280358.1">
    <property type="nucleotide sequence ID" value="NZ_JAANNP010000002.1"/>
</dbReference>
<keyword evidence="4 5" id="KW-0119">Carbohydrate metabolism</keyword>
<evidence type="ECO:0000313" key="8">
    <source>
        <dbReference type="Proteomes" id="UP000800981"/>
    </source>
</evidence>
<dbReference type="PANTHER" id="PTHR11113">
    <property type="entry name" value="N-ACETYLGLUCOSAMINE-6-PHOSPHATE DEACETYLASE"/>
    <property type="match status" value="1"/>
</dbReference>
<evidence type="ECO:0000256" key="3">
    <source>
        <dbReference type="ARBA" id="ARBA00022801"/>
    </source>
</evidence>
<keyword evidence="8" id="KW-1185">Reference proteome</keyword>